<protein>
    <submittedName>
        <fullName evidence="1">Ribosomal protein S4 or related protein</fullName>
    </submittedName>
</protein>
<dbReference type="EMBL" id="BGJZ01000248">
    <property type="protein sequence ID" value="GBH11600.1"/>
    <property type="molecule type" value="Genomic_DNA"/>
</dbReference>
<proteinExistence type="predicted"/>
<keyword evidence="1" id="KW-0689">Ribosomal protein</keyword>
<comment type="caution">
    <text evidence="1">The sequence shown here is derived from an EMBL/GenBank/DDBJ whole genome shotgun (WGS) entry which is preliminary data.</text>
</comment>
<organism evidence="1 2">
    <name type="scientific">Pseudomonas syringae pv. actinidiae</name>
    <dbReference type="NCBI Taxonomy" id="103796"/>
    <lineage>
        <taxon>Bacteria</taxon>
        <taxon>Pseudomonadati</taxon>
        <taxon>Pseudomonadota</taxon>
        <taxon>Gammaproteobacteria</taxon>
        <taxon>Pseudomonadales</taxon>
        <taxon>Pseudomonadaceae</taxon>
        <taxon>Pseudomonas</taxon>
        <taxon>Pseudomonas syringae</taxon>
    </lineage>
</organism>
<evidence type="ECO:0000313" key="2">
    <source>
        <dbReference type="Proteomes" id="UP000247480"/>
    </source>
</evidence>
<dbReference type="Proteomes" id="UP000247480">
    <property type="component" value="Unassembled WGS sequence"/>
</dbReference>
<dbReference type="AlphaFoldDB" id="A0A2V0QSJ0"/>
<accession>A0A2V0QSJ0</accession>
<name>A0A2V0QSJ0_PSESF</name>
<gene>
    <name evidence="1" type="ORF">KPSA1_05041</name>
</gene>
<evidence type="ECO:0000313" key="1">
    <source>
        <dbReference type="EMBL" id="GBH11600.1"/>
    </source>
</evidence>
<dbReference type="GO" id="GO:0005840">
    <property type="term" value="C:ribosome"/>
    <property type="evidence" value="ECO:0007669"/>
    <property type="project" value="UniProtKB-KW"/>
</dbReference>
<reference evidence="1 2" key="1">
    <citation type="submission" date="2018-04" db="EMBL/GenBank/DDBJ databases">
        <title>Draft genome sequence of Pseudomonas syringae pv. actinidiae biovar 1 strains isolated from kiwifruit in Kagawa prefecture.</title>
        <authorList>
            <person name="Tabuchi M."/>
            <person name="Saito M."/>
            <person name="Fujiwara S."/>
            <person name="Sasa N."/>
            <person name="Akimitsu K."/>
            <person name="Gomi K."/>
            <person name="Konishi-Sugita S."/>
            <person name="Hamano K."/>
            <person name="Kataoka I."/>
        </authorList>
    </citation>
    <scope>NUCLEOTIDE SEQUENCE [LARGE SCALE GENOMIC DNA]</scope>
    <source>
        <strain evidence="1 2">MAFF212206</strain>
    </source>
</reference>
<sequence>MKIRIVHQPKIDPSFQRIAIPAGMTSKLRKLAVSEAECNTRLLS</sequence>
<keyword evidence="1" id="KW-0687">Ribonucleoprotein</keyword>